<evidence type="ECO:0000313" key="3">
    <source>
        <dbReference type="Proteomes" id="UP001498398"/>
    </source>
</evidence>
<reference evidence="2 3" key="1">
    <citation type="submission" date="2024-01" db="EMBL/GenBank/DDBJ databases">
        <title>A draft genome for the cacao thread blight pathogen Marasmiellus scandens.</title>
        <authorList>
            <person name="Baruah I.K."/>
            <person name="Leung J."/>
            <person name="Bukari Y."/>
            <person name="Amoako-Attah I."/>
            <person name="Meinhardt L.W."/>
            <person name="Bailey B.A."/>
            <person name="Cohen S.P."/>
        </authorList>
    </citation>
    <scope>NUCLEOTIDE SEQUENCE [LARGE SCALE GENOMIC DNA]</scope>
    <source>
        <strain evidence="2 3">GH-19</strain>
    </source>
</reference>
<dbReference type="Gene3D" id="1.20.140.10">
    <property type="entry name" value="Butyryl-CoA Dehydrogenase, subunit A, domain 3"/>
    <property type="match status" value="1"/>
</dbReference>
<name>A0ABR1JL03_9AGAR</name>
<evidence type="ECO:0000313" key="2">
    <source>
        <dbReference type="EMBL" id="KAK7463042.1"/>
    </source>
</evidence>
<dbReference type="InterPro" id="IPR055060">
    <property type="entry name" value="ACOX_C_alpha1"/>
</dbReference>
<dbReference type="PANTHER" id="PTHR10909">
    <property type="entry name" value="ELECTRON TRANSPORT OXIDOREDUCTASE"/>
    <property type="match status" value="1"/>
</dbReference>
<dbReference type="InterPro" id="IPR012258">
    <property type="entry name" value="Acyl-CoA_oxidase"/>
</dbReference>
<dbReference type="InterPro" id="IPR046373">
    <property type="entry name" value="Acyl-CoA_Oxase/DH_mid-dom_sf"/>
</dbReference>
<feature type="domain" description="Acyl-CoA oxidase C-alpha1" evidence="1">
    <location>
        <begin position="316"/>
        <end position="449"/>
    </location>
</feature>
<protein>
    <recommendedName>
        <fullName evidence="1">Acyl-CoA oxidase C-alpha1 domain-containing protein</fullName>
    </recommendedName>
</protein>
<dbReference type="Proteomes" id="UP001498398">
    <property type="component" value="Unassembled WGS sequence"/>
</dbReference>
<comment type="caution">
    <text evidence="2">The sequence shown here is derived from an EMBL/GenBank/DDBJ whole genome shotgun (WGS) entry which is preliminary data.</text>
</comment>
<accession>A0ABR1JL03</accession>
<dbReference type="InterPro" id="IPR009100">
    <property type="entry name" value="AcylCoA_DH/oxidase_NM_dom_sf"/>
</dbReference>
<dbReference type="SUPFAM" id="SSF56645">
    <property type="entry name" value="Acyl-CoA dehydrogenase NM domain-like"/>
    <property type="match status" value="1"/>
</dbReference>
<dbReference type="EMBL" id="JBANRG010000010">
    <property type="protein sequence ID" value="KAK7463042.1"/>
    <property type="molecule type" value="Genomic_DNA"/>
</dbReference>
<dbReference type="PANTHER" id="PTHR10909:SF382">
    <property type="entry name" value="ACYL-COENZYME A OXIDASE"/>
    <property type="match status" value="1"/>
</dbReference>
<evidence type="ECO:0000259" key="1">
    <source>
        <dbReference type="Pfam" id="PF22924"/>
    </source>
</evidence>
<gene>
    <name evidence="2" type="ORF">VKT23_007628</name>
</gene>
<dbReference type="SUPFAM" id="SSF47203">
    <property type="entry name" value="Acyl-CoA dehydrogenase C-terminal domain-like"/>
    <property type="match status" value="1"/>
</dbReference>
<sequence length="625" mass="69633">MKTKITAPTLNRELVVKDDDPFPQTSHLLKTDPLFSHHHEWQTHKLTPMQRAKLSFERCAAIGRAYALTPTDITTLSSSFWLSQRDPILVIDGEATTIFTLHYNLALGTLCSYLPFRCNEFEQLVDKMMRMEVNGQFLLTEVGHGLDAENLETRAVWVPKSDNMVFELENGHWELNTPRLEAGKYIMALTIPFGTGIPCVGVVFARMIVGDGDDSDKGVWPFLVDIHDGQKMCKGISARLLPPRGGSNPLPHAITYFDHVQLPAKALLAYPSQITSLLDPTTSEKNSNKFQLTPSKLLFAQALSRVTIGPLALSFWAVNALKLSVTIGWGYSWRRFIGPVSRQIPIISFSTQQNPILTAIAQVYVLDALCDWAVEWFSQSSTSSAPLDALTLRTRHAISSISKAISVQLSYNSIQILSTRCGAQGLFNINMMSKMQEEMRGISIAEGDILGVSIRLATELLLNRYELPCPPTNLESLLAKREKGLMDECRMRAAPGSHRSEVTNTYILPKCQKIVEAIGYRMAFDAAVVSVPKCVVDLFEASIVRLDEGWYVENIPGFTRKVIEEREVKALKGVMEIAGDLIDRWGLVQGGYVKAPIQSEEIWNEFVDGLEQFGGHGNDFVKAKL</sequence>
<organism evidence="2 3">
    <name type="scientific">Marasmiellus scandens</name>
    <dbReference type="NCBI Taxonomy" id="2682957"/>
    <lineage>
        <taxon>Eukaryota</taxon>
        <taxon>Fungi</taxon>
        <taxon>Dikarya</taxon>
        <taxon>Basidiomycota</taxon>
        <taxon>Agaricomycotina</taxon>
        <taxon>Agaricomycetes</taxon>
        <taxon>Agaricomycetidae</taxon>
        <taxon>Agaricales</taxon>
        <taxon>Marasmiineae</taxon>
        <taxon>Omphalotaceae</taxon>
        <taxon>Marasmiellus</taxon>
    </lineage>
</organism>
<dbReference type="Gene3D" id="2.40.110.10">
    <property type="entry name" value="Butyryl-CoA Dehydrogenase, subunit A, domain 2"/>
    <property type="match status" value="1"/>
</dbReference>
<dbReference type="InterPro" id="IPR036250">
    <property type="entry name" value="AcylCo_DH-like_C"/>
</dbReference>
<proteinExistence type="predicted"/>
<keyword evidence="3" id="KW-1185">Reference proteome</keyword>
<dbReference type="Pfam" id="PF22924">
    <property type="entry name" value="ACOX_C_alpha1"/>
    <property type="match status" value="1"/>
</dbReference>